<dbReference type="AlphaFoldDB" id="A0ABD0JH77"/>
<dbReference type="Proteomes" id="UP001519460">
    <property type="component" value="Unassembled WGS sequence"/>
</dbReference>
<proteinExistence type="predicted"/>
<organism evidence="2 3">
    <name type="scientific">Batillaria attramentaria</name>
    <dbReference type="NCBI Taxonomy" id="370345"/>
    <lineage>
        <taxon>Eukaryota</taxon>
        <taxon>Metazoa</taxon>
        <taxon>Spiralia</taxon>
        <taxon>Lophotrochozoa</taxon>
        <taxon>Mollusca</taxon>
        <taxon>Gastropoda</taxon>
        <taxon>Caenogastropoda</taxon>
        <taxon>Sorbeoconcha</taxon>
        <taxon>Cerithioidea</taxon>
        <taxon>Batillariidae</taxon>
        <taxon>Batillaria</taxon>
    </lineage>
</organism>
<protein>
    <submittedName>
        <fullName evidence="2">Uncharacterized protein</fullName>
    </submittedName>
</protein>
<sequence length="248" mass="27528">MKRTAAGNDAAECGSPAKRSRDENEESCPNEQVREGIHSVDCPPVQTAVDRQVEEEDDTSPSECPDIVSDVDLDLDILDRDLFLSDTSSEGDTLELETLYNDLTVSDTSSEEDEDERPGTVEQSSDDSSEDDSSDDSSSEDESSDDESLEERVRCTFCGLVMTRRLFNEHTSTSRADYVTSPAIARVPRCKLCGSRTPPSPLARPHDSKQGDYVEEMPLGPHFTKDAESGNLRKFVILKCRDLRLQHE</sequence>
<evidence type="ECO:0000256" key="1">
    <source>
        <dbReference type="SAM" id="MobiDB-lite"/>
    </source>
</evidence>
<dbReference type="EMBL" id="JACVVK020000442">
    <property type="protein sequence ID" value="KAK7474252.1"/>
    <property type="molecule type" value="Genomic_DNA"/>
</dbReference>
<name>A0ABD0JH77_9CAEN</name>
<feature type="region of interest" description="Disordered" evidence="1">
    <location>
        <begin position="84"/>
        <end position="150"/>
    </location>
</feature>
<comment type="caution">
    <text evidence="2">The sequence shown here is derived from an EMBL/GenBank/DDBJ whole genome shotgun (WGS) entry which is preliminary data.</text>
</comment>
<evidence type="ECO:0000313" key="2">
    <source>
        <dbReference type="EMBL" id="KAK7474252.1"/>
    </source>
</evidence>
<evidence type="ECO:0000313" key="3">
    <source>
        <dbReference type="Proteomes" id="UP001519460"/>
    </source>
</evidence>
<feature type="compositionally biased region" description="Acidic residues" evidence="1">
    <location>
        <begin position="124"/>
        <end position="149"/>
    </location>
</feature>
<reference evidence="2 3" key="1">
    <citation type="journal article" date="2023" name="Sci. Data">
        <title>Genome assembly of the Korean intertidal mud-creeper Batillaria attramentaria.</title>
        <authorList>
            <person name="Patra A.K."/>
            <person name="Ho P.T."/>
            <person name="Jun S."/>
            <person name="Lee S.J."/>
            <person name="Kim Y."/>
            <person name="Won Y.J."/>
        </authorList>
    </citation>
    <scope>NUCLEOTIDE SEQUENCE [LARGE SCALE GENOMIC DNA]</scope>
    <source>
        <strain evidence="2">Wonlab-2016</strain>
    </source>
</reference>
<accession>A0ABD0JH77</accession>
<feature type="region of interest" description="Disordered" evidence="1">
    <location>
        <begin position="1"/>
        <end position="68"/>
    </location>
</feature>
<gene>
    <name evidence="2" type="ORF">BaRGS_00034495</name>
</gene>
<keyword evidence="3" id="KW-1185">Reference proteome</keyword>